<dbReference type="Proteomes" id="UP000789595">
    <property type="component" value="Unassembled WGS sequence"/>
</dbReference>
<name>A0A8J2WRX9_9STRA</name>
<dbReference type="AlphaFoldDB" id="A0A8J2WRX9"/>
<keyword evidence="4" id="KW-1185">Reference proteome</keyword>
<evidence type="ECO:0000313" key="3">
    <source>
        <dbReference type="EMBL" id="CAH0364869.1"/>
    </source>
</evidence>
<feature type="coiled-coil region" evidence="1">
    <location>
        <begin position="457"/>
        <end position="495"/>
    </location>
</feature>
<keyword evidence="2" id="KW-0472">Membrane</keyword>
<sequence length="758" mass="86482">MGCCCPDNTEKKAQSREERAKEAAARKREAARKAAKRSAFAFRHDWRQSLRQSMYAFGVMSLLCLWGYHDRDSWYLRFVAALCVWIAYILLVLEGPCLLGWAFTKIGQIVDPSEGAKIGAVLISPWIGRDAVGGSPRLHIVFTLLGCAMTDVEIEKESSYGFVGWADAVHIRMSLDWSDVTAVYAMVCDQIRRYRAKQPMRDVILRIDEIRVQKATGVMELVRGELNYRLFKRRVAEDEVRQHFERVPNYLKCSIIAYEHLSTQRVRPTIECVLRERRFETTRGTKQGPGEASAWAAVFEAPAPDCAAVLEIAATPNQGKNYHFGDWGVKLQHLRRMASVVEKGTGKFAKLPEKLCRFYGLRKAQIAWGADYVRLRGRCELRSAKDPEVVQGLVRFDLTWSYEARAPDALQELAVFQRGALDQYLTYSHEKAVMYRAQTNADPYHDPMKVACAGFRIEELRIQLDAFFEHVDEHIEESNVHKTAAKEKLLELEMETDARIAAQKELEDSEFVKDSLTLDAGCRDTEGRIQGKTAWDFVTDVENDAIDQLTRDWGFRGGVLTGATRYYKRKVARDCCSDFCAKERARRRRCAYKWRRCRYDCLFFWKCYKKSKYVSQRDVGCLSEGTLRVEGLLLKRRATKCCCCRESRWRLVHAAIRDDVLYYAPRCAGCDVGTTKRLPLHCVSAKYFAQKGILRLTVKKGGAGRPRGIAFDFAVPYTQSGLRGLAPAPPYKPDAGEIRPWHDAVRDAKCDALSREEG</sequence>
<evidence type="ECO:0000256" key="1">
    <source>
        <dbReference type="SAM" id="Coils"/>
    </source>
</evidence>
<accession>A0A8J2WRX9</accession>
<gene>
    <name evidence="3" type="ORF">PECAL_1P12550</name>
</gene>
<keyword evidence="2" id="KW-0812">Transmembrane</keyword>
<evidence type="ECO:0000256" key="2">
    <source>
        <dbReference type="SAM" id="Phobius"/>
    </source>
</evidence>
<keyword evidence="1" id="KW-0175">Coiled coil</keyword>
<keyword evidence="2" id="KW-1133">Transmembrane helix</keyword>
<feature type="transmembrane region" description="Helical" evidence="2">
    <location>
        <begin position="74"/>
        <end position="93"/>
    </location>
</feature>
<evidence type="ECO:0000313" key="4">
    <source>
        <dbReference type="Proteomes" id="UP000789595"/>
    </source>
</evidence>
<dbReference type="EMBL" id="CAKKNE010000001">
    <property type="protein sequence ID" value="CAH0364869.1"/>
    <property type="molecule type" value="Genomic_DNA"/>
</dbReference>
<proteinExistence type="predicted"/>
<organism evidence="3 4">
    <name type="scientific">Pelagomonas calceolata</name>
    <dbReference type="NCBI Taxonomy" id="35677"/>
    <lineage>
        <taxon>Eukaryota</taxon>
        <taxon>Sar</taxon>
        <taxon>Stramenopiles</taxon>
        <taxon>Ochrophyta</taxon>
        <taxon>Pelagophyceae</taxon>
        <taxon>Pelagomonadales</taxon>
        <taxon>Pelagomonadaceae</taxon>
        <taxon>Pelagomonas</taxon>
    </lineage>
</organism>
<protein>
    <submittedName>
        <fullName evidence="3">Uncharacterized protein</fullName>
    </submittedName>
</protein>
<reference evidence="3" key="1">
    <citation type="submission" date="2021-11" db="EMBL/GenBank/DDBJ databases">
        <authorList>
            <consortium name="Genoscope - CEA"/>
            <person name="William W."/>
        </authorList>
    </citation>
    <scope>NUCLEOTIDE SEQUENCE</scope>
</reference>
<comment type="caution">
    <text evidence="3">The sequence shown here is derived from an EMBL/GenBank/DDBJ whole genome shotgun (WGS) entry which is preliminary data.</text>
</comment>